<comment type="similarity">
    <text evidence="6">Belongs to the globin family.</text>
</comment>
<keyword evidence="2 6" id="KW-0349">Heme</keyword>
<keyword evidence="1 6" id="KW-0813">Transport</keyword>
<dbReference type="InterPro" id="IPR000971">
    <property type="entry name" value="Globin"/>
</dbReference>
<gene>
    <name evidence="8" type="ORF">NQ317_005980</name>
</gene>
<sequence>LLKNHPEYLQLFPFKDVPLKELHTNKKYRAHGNSIIYAFSSIVDSTNDNELLVSILTKIGESHVPRKVTEQGFLDLKERIIELFSSLFNEEEMDAWKKALEVVFKVTNDAIREKLKIGVE</sequence>
<dbReference type="PANTHER" id="PTHR47217">
    <property type="entry name" value="GLOBIN-LIKE PROTEIN"/>
    <property type="match status" value="1"/>
</dbReference>
<dbReference type="InterPro" id="IPR012292">
    <property type="entry name" value="Globin/Proto"/>
</dbReference>
<evidence type="ECO:0000256" key="6">
    <source>
        <dbReference type="RuleBase" id="RU000356"/>
    </source>
</evidence>
<evidence type="ECO:0000259" key="7">
    <source>
        <dbReference type="PROSITE" id="PS01033"/>
    </source>
</evidence>
<dbReference type="CDD" id="cd01040">
    <property type="entry name" value="Mb-like"/>
    <property type="match status" value="1"/>
</dbReference>
<dbReference type="SUPFAM" id="SSF46458">
    <property type="entry name" value="Globin-like"/>
    <property type="match status" value="1"/>
</dbReference>
<dbReference type="Gene3D" id="1.10.490.10">
    <property type="entry name" value="Globins"/>
    <property type="match status" value="1"/>
</dbReference>
<reference evidence="8" key="1">
    <citation type="journal article" date="2023" name="Insect Mol. Biol.">
        <title>Genome sequencing provides insights into the evolution of gene families encoding plant cell wall-degrading enzymes in longhorned beetles.</title>
        <authorList>
            <person name="Shin N.R."/>
            <person name="Okamura Y."/>
            <person name="Kirsch R."/>
            <person name="Pauchet Y."/>
        </authorList>
    </citation>
    <scope>NUCLEOTIDE SEQUENCE</scope>
    <source>
        <strain evidence="8">MMC_N1</strain>
    </source>
</reference>
<protein>
    <recommendedName>
        <fullName evidence="7">Globin domain-containing protein</fullName>
    </recommendedName>
</protein>
<dbReference type="Proteomes" id="UP001162164">
    <property type="component" value="Unassembled WGS sequence"/>
</dbReference>
<comment type="caution">
    <text evidence="8">The sequence shown here is derived from an EMBL/GenBank/DDBJ whole genome shotgun (WGS) entry which is preliminary data.</text>
</comment>
<evidence type="ECO:0000256" key="1">
    <source>
        <dbReference type="ARBA" id="ARBA00022448"/>
    </source>
</evidence>
<accession>A0ABQ9JI28</accession>
<dbReference type="Pfam" id="PF00042">
    <property type="entry name" value="Globin"/>
    <property type="match status" value="1"/>
</dbReference>
<keyword evidence="4" id="KW-0479">Metal-binding</keyword>
<evidence type="ECO:0000313" key="9">
    <source>
        <dbReference type="Proteomes" id="UP001162164"/>
    </source>
</evidence>
<evidence type="ECO:0000256" key="2">
    <source>
        <dbReference type="ARBA" id="ARBA00022617"/>
    </source>
</evidence>
<dbReference type="PROSITE" id="PS01033">
    <property type="entry name" value="GLOBIN"/>
    <property type="match status" value="1"/>
</dbReference>
<keyword evidence="9" id="KW-1185">Reference proteome</keyword>
<organism evidence="8 9">
    <name type="scientific">Molorchus minor</name>
    <dbReference type="NCBI Taxonomy" id="1323400"/>
    <lineage>
        <taxon>Eukaryota</taxon>
        <taxon>Metazoa</taxon>
        <taxon>Ecdysozoa</taxon>
        <taxon>Arthropoda</taxon>
        <taxon>Hexapoda</taxon>
        <taxon>Insecta</taxon>
        <taxon>Pterygota</taxon>
        <taxon>Neoptera</taxon>
        <taxon>Endopterygota</taxon>
        <taxon>Coleoptera</taxon>
        <taxon>Polyphaga</taxon>
        <taxon>Cucujiformia</taxon>
        <taxon>Chrysomeloidea</taxon>
        <taxon>Cerambycidae</taxon>
        <taxon>Lamiinae</taxon>
        <taxon>Monochamini</taxon>
        <taxon>Molorchus</taxon>
    </lineage>
</organism>
<evidence type="ECO:0000256" key="5">
    <source>
        <dbReference type="ARBA" id="ARBA00023004"/>
    </source>
</evidence>
<dbReference type="InterPro" id="IPR009050">
    <property type="entry name" value="Globin-like_sf"/>
</dbReference>
<dbReference type="PANTHER" id="PTHR47217:SF1">
    <property type="entry name" value="GLOBIN-LIKE PROTEIN"/>
    <property type="match status" value="1"/>
</dbReference>
<evidence type="ECO:0000256" key="4">
    <source>
        <dbReference type="ARBA" id="ARBA00022723"/>
    </source>
</evidence>
<feature type="domain" description="Globin" evidence="7">
    <location>
        <begin position="1"/>
        <end position="112"/>
    </location>
</feature>
<dbReference type="EMBL" id="JAPWTJ010000579">
    <property type="protein sequence ID" value="KAJ8977180.1"/>
    <property type="molecule type" value="Genomic_DNA"/>
</dbReference>
<feature type="non-terminal residue" evidence="8">
    <location>
        <position position="1"/>
    </location>
</feature>
<keyword evidence="3 6" id="KW-0561">Oxygen transport</keyword>
<evidence type="ECO:0000256" key="3">
    <source>
        <dbReference type="ARBA" id="ARBA00022621"/>
    </source>
</evidence>
<dbReference type="InterPro" id="IPR044399">
    <property type="entry name" value="Mb-like_M"/>
</dbReference>
<name>A0ABQ9JI28_9CUCU</name>
<proteinExistence type="inferred from homology"/>
<evidence type="ECO:0000313" key="8">
    <source>
        <dbReference type="EMBL" id="KAJ8977180.1"/>
    </source>
</evidence>
<keyword evidence="5" id="KW-0408">Iron</keyword>